<comment type="similarity">
    <text evidence="1">Belongs to the universal ribosomal protein uL29 family.</text>
</comment>
<dbReference type="SUPFAM" id="SSF46561">
    <property type="entry name" value="Ribosomal protein L29 (L29p)"/>
    <property type="match status" value="1"/>
</dbReference>
<dbReference type="Gene3D" id="1.10.287.310">
    <property type="match status" value="1"/>
</dbReference>
<name>A0A932QYB5_9BACT</name>
<keyword evidence="3" id="KW-0687">Ribonucleoprotein</keyword>
<reference evidence="6" key="1">
    <citation type="submission" date="2020-07" db="EMBL/GenBank/DDBJ databases">
        <title>Huge and variable diversity of episymbiotic CPR bacteria and DPANN archaea in groundwater ecosystems.</title>
        <authorList>
            <person name="He C.Y."/>
            <person name="Keren R."/>
            <person name="Whittaker M."/>
            <person name="Farag I.F."/>
            <person name="Doudna J."/>
            <person name="Cate J.H.D."/>
            <person name="Banfield J.F."/>
        </authorList>
    </citation>
    <scope>NUCLEOTIDE SEQUENCE</scope>
    <source>
        <strain evidence="6">NC_groundwater_973_Pr1_S-0.2um_54_13</strain>
    </source>
</reference>
<protein>
    <recommendedName>
        <fullName evidence="4">Large ribosomal subunit protein uL29</fullName>
    </recommendedName>
    <alternativeName>
        <fullName evidence="5">50S ribosomal protein L29</fullName>
    </alternativeName>
</protein>
<evidence type="ECO:0000313" key="6">
    <source>
        <dbReference type="EMBL" id="MBI3631081.1"/>
    </source>
</evidence>
<dbReference type="NCBIfam" id="TIGR00012">
    <property type="entry name" value="L29"/>
    <property type="match status" value="1"/>
</dbReference>
<gene>
    <name evidence="6" type="primary">rpmC</name>
    <name evidence="6" type="ORF">HY221_01980</name>
</gene>
<dbReference type="InterPro" id="IPR001854">
    <property type="entry name" value="Ribosomal_uL29"/>
</dbReference>
<evidence type="ECO:0000313" key="7">
    <source>
        <dbReference type="Proteomes" id="UP000753196"/>
    </source>
</evidence>
<evidence type="ECO:0000256" key="3">
    <source>
        <dbReference type="ARBA" id="ARBA00023274"/>
    </source>
</evidence>
<dbReference type="InterPro" id="IPR036049">
    <property type="entry name" value="Ribosomal_uL29_sf"/>
</dbReference>
<dbReference type="Pfam" id="PF00831">
    <property type="entry name" value="Ribosomal_L29"/>
    <property type="match status" value="1"/>
</dbReference>
<accession>A0A932QYB5</accession>
<dbReference type="GO" id="GO:0003735">
    <property type="term" value="F:structural constituent of ribosome"/>
    <property type="evidence" value="ECO:0007669"/>
    <property type="project" value="InterPro"/>
</dbReference>
<dbReference type="GO" id="GO:0005840">
    <property type="term" value="C:ribosome"/>
    <property type="evidence" value="ECO:0007669"/>
    <property type="project" value="UniProtKB-KW"/>
</dbReference>
<dbReference type="GO" id="GO:1990904">
    <property type="term" value="C:ribonucleoprotein complex"/>
    <property type="evidence" value="ECO:0007669"/>
    <property type="project" value="UniProtKB-KW"/>
</dbReference>
<dbReference type="AlphaFoldDB" id="A0A932QYB5"/>
<comment type="caution">
    <text evidence="6">The sequence shown here is derived from an EMBL/GenBank/DDBJ whole genome shotgun (WGS) entry which is preliminary data.</text>
</comment>
<organism evidence="6 7">
    <name type="scientific">Candidatus Sungiibacteriota bacterium</name>
    <dbReference type="NCBI Taxonomy" id="2750080"/>
    <lineage>
        <taxon>Bacteria</taxon>
        <taxon>Candidatus Sungiibacteriota</taxon>
    </lineage>
</organism>
<dbReference type="EMBL" id="JACQCR010000044">
    <property type="protein sequence ID" value="MBI3631081.1"/>
    <property type="molecule type" value="Genomic_DNA"/>
</dbReference>
<sequence>MSMKARELKQKSTEELAALLGQKRSELAGQSFLVRQKKLKNVRGRAFLRKDIARILTMIRL</sequence>
<proteinExistence type="inferred from homology"/>
<dbReference type="GO" id="GO:0006412">
    <property type="term" value="P:translation"/>
    <property type="evidence" value="ECO:0007669"/>
    <property type="project" value="InterPro"/>
</dbReference>
<evidence type="ECO:0000256" key="4">
    <source>
        <dbReference type="ARBA" id="ARBA00035204"/>
    </source>
</evidence>
<evidence type="ECO:0000256" key="2">
    <source>
        <dbReference type="ARBA" id="ARBA00022980"/>
    </source>
</evidence>
<keyword evidence="2 6" id="KW-0689">Ribosomal protein</keyword>
<evidence type="ECO:0000256" key="1">
    <source>
        <dbReference type="ARBA" id="ARBA00009254"/>
    </source>
</evidence>
<dbReference type="Proteomes" id="UP000753196">
    <property type="component" value="Unassembled WGS sequence"/>
</dbReference>
<evidence type="ECO:0000256" key="5">
    <source>
        <dbReference type="ARBA" id="ARBA00035476"/>
    </source>
</evidence>